<proteinExistence type="inferred from homology"/>
<keyword evidence="6" id="KW-1185">Reference proteome</keyword>
<dbReference type="Pfam" id="PF01934">
    <property type="entry name" value="HepT-like"/>
    <property type="match status" value="1"/>
</dbReference>
<dbReference type="Gene3D" id="1.20.120.580">
    <property type="entry name" value="bsu32300-like"/>
    <property type="match status" value="1"/>
</dbReference>
<evidence type="ECO:0000313" key="5">
    <source>
        <dbReference type="EMBL" id="CCC57949.1"/>
    </source>
</evidence>
<evidence type="ECO:0000256" key="3">
    <source>
        <dbReference type="ARBA" id="ARBA00022801"/>
    </source>
</evidence>
<keyword evidence="3" id="KW-0378">Hydrolase</keyword>
<dbReference type="InterPro" id="IPR052379">
    <property type="entry name" value="Type_VII_TA_RNase"/>
</dbReference>
<reference evidence="5 6" key="1">
    <citation type="journal article" date="2011" name="J. Bacteriol.">
        <title>Draft genome sequence of Caloramator australicus strain RC3T, a thermoanaerobe from the Great Artesian Basin of Australia.</title>
        <authorList>
            <person name="Ogg C.D."/>
            <person name="Patel B.K.C."/>
        </authorList>
    </citation>
    <scope>NUCLEOTIDE SEQUENCE [LARGE SCALE GENOMIC DNA]</scope>
    <source>
        <strain evidence="5 6">RC3</strain>
    </source>
</reference>
<protein>
    <recommendedName>
        <fullName evidence="7">DUF86 domain-containing protein</fullName>
    </recommendedName>
</protein>
<dbReference type="Proteomes" id="UP000007652">
    <property type="component" value="Unassembled WGS sequence"/>
</dbReference>
<dbReference type="STRING" id="857293.CAAU_0300"/>
<comment type="caution">
    <text evidence="5">The sequence shown here is derived from an EMBL/GenBank/DDBJ whole genome shotgun (WGS) entry which is preliminary data.</text>
</comment>
<comment type="similarity">
    <text evidence="4">Belongs to the HepT RNase toxin family.</text>
</comment>
<dbReference type="PANTHER" id="PTHR33397:SF5">
    <property type="entry name" value="RNASE YUTE-RELATED"/>
    <property type="match status" value="1"/>
</dbReference>
<dbReference type="InterPro" id="IPR037038">
    <property type="entry name" value="HepT-like_sf"/>
</dbReference>
<dbReference type="eggNOG" id="COG2445">
    <property type="taxonomic scope" value="Bacteria"/>
</dbReference>
<dbReference type="GO" id="GO:0004540">
    <property type="term" value="F:RNA nuclease activity"/>
    <property type="evidence" value="ECO:0007669"/>
    <property type="project" value="InterPro"/>
</dbReference>
<dbReference type="InterPro" id="IPR008201">
    <property type="entry name" value="HepT-like"/>
</dbReference>
<dbReference type="GO" id="GO:0110001">
    <property type="term" value="C:toxin-antitoxin complex"/>
    <property type="evidence" value="ECO:0007669"/>
    <property type="project" value="InterPro"/>
</dbReference>
<accession>G0V4A9</accession>
<dbReference type="AlphaFoldDB" id="G0V4A9"/>
<dbReference type="PANTHER" id="PTHR33397">
    <property type="entry name" value="UPF0331 PROTEIN YUTE"/>
    <property type="match status" value="1"/>
</dbReference>
<evidence type="ECO:0000313" key="6">
    <source>
        <dbReference type="Proteomes" id="UP000007652"/>
    </source>
</evidence>
<sequence>MDEKLLTQIRLLKKYLELLKDISKKEKDEYLKDEILRGAAERYLQLAIETCINIGARIVLLEQFKRDFKSPETYSEIFEILSKIGFLDESFAKNLKNMAKFRNKLVHMYWEIDDEFVFYILQTNLSDIQKFLHFAMNYITEN</sequence>
<dbReference type="NCBIfam" id="NF047751">
    <property type="entry name" value="HepT_toxin"/>
    <property type="match status" value="1"/>
</dbReference>
<evidence type="ECO:0000256" key="4">
    <source>
        <dbReference type="ARBA" id="ARBA00024207"/>
    </source>
</evidence>
<evidence type="ECO:0008006" key="7">
    <source>
        <dbReference type="Google" id="ProtNLM"/>
    </source>
</evidence>
<dbReference type="EMBL" id="CAKP01000010">
    <property type="protein sequence ID" value="CCC57949.1"/>
    <property type="molecule type" value="Genomic_DNA"/>
</dbReference>
<name>G0V4A9_9CLOT</name>
<dbReference type="OrthoDB" id="9796612at2"/>
<keyword evidence="2" id="KW-0540">Nuclease</keyword>
<organism evidence="5 6">
    <name type="scientific">Caloramator australicus RC3</name>
    <dbReference type="NCBI Taxonomy" id="857293"/>
    <lineage>
        <taxon>Bacteria</taxon>
        <taxon>Bacillati</taxon>
        <taxon>Bacillota</taxon>
        <taxon>Clostridia</taxon>
        <taxon>Eubacteriales</taxon>
        <taxon>Clostridiaceae</taxon>
        <taxon>Caloramator</taxon>
    </lineage>
</organism>
<evidence type="ECO:0000256" key="2">
    <source>
        <dbReference type="ARBA" id="ARBA00022722"/>
    </source>
</evidence>
<dbReference type="GO" id="GO:0016787">
    <property type="term" value="F:hydrolase activity"/>
    <property type="evidence" value="ECO:0007669"/>
    <property type="project" value="UniProtKB-KW"/>
</dbReference>
<gene>
    <name evidence="5" type="ORF">CAAU_0300</name>
</gene>
<dbReference type="RefSeq" id="WP_008907672.1">
    <property type="nucleotide sequence ID" value="NZ_CAKP01000010.1"/>
</dbReference>
<evidence type="ECO:0000256" key="1">
    <source>
        <dbReference type="ARBA" id="ARBA00022649"/>
    </source>
</evidence>
<keyword evidence="1" id="KW-1277">Toxin-antitoxin system</keyword>